<organism evidence="3 6">
    <name type="scientific">Aliirhizobium cellulosilyticum</name>
    <dbReference type="NCBI Taxonomy" id="393664"/>
    <lineage>
        <taxon>Bacteria</taxon>
        <taxon>Pseudomonadati</taxon>
        <taxon>Pseudomonadota</taxon>
        <taxon>Alphaproteobacteria</taxon>
        <taxon>Hyphomicrobiales</taxon>
        <taxon>Rhizobiaceae</taxon>
        <taxon>Aliirhizobium</taxon>
    </lineage>
</organism>
<dbReference type="Pfam" id="PF00092">
    <property type="entry name" value="VWA"/>
    <property type="match status" value="1"/>
</dbReference>
<dbReference type="Pfam" id="PF13400">
    <property type="entry name" value="Tad"/>
    <property type="match status" value="1"/>
</dbReference>
<dbReference type="InterPro" id="IPR036465">
    <property type="entry name" value="vWFA_dom_sf"/>
</dbReference>
<name>A0A7W6S846_9HYPH</name>
<evidence type="ECO:0000313" key="4">
    <source>
        <dbReference type="EMBL" id="MBB4411417.1"/>
    </source>
</evidence>
<protein>
    <submittedName>
        <fullName evidence="3">Flp pilus assembly protein TadG</fullName>
    </submittedName>
</protein>
<dbReference type="RefSeq" id="WP_246435914.1">
    <property type="nucleotide sequence ID" value="NZ_JACIGW010000002.1"/>
</dbReference>
<keyword evidence="7" id="KW-1185">Reference proteome</keyword>
<evidence type="ECO:0000313" key="6">
    <source>
        <dbReference type="Proteomes" id="UP000520770"/>
    </source>
</evidence>
<evidence type="ECO:0000313" key="7">
    <source>
        <dbReference type="Proteomes" id="UP000524535"/>
    </source>
</evidence>
<dbReference type="EMBL" id="JACIGW010000002">
    <property type="protein sequence ID" value="MBB4348180.1"/>
    <property type="molecule type" value="Genomic_DNA"/>
</dbReference>
<evidence type="ECO:0000313" key="3">
    <source>
        <dbReference type="EMBL" id="MBB4348180.1"/>
    </source>
</evidence>
<evidence type="ECO:0000256" key="1">
    <source>
        <dbReference type="SAM" id="SignalP"/>
    </source>
</evidence>
<accession>A0A7W6S846</accession>
<dbReference type="InterPro" id="IPR002035">
    <property type="entry name" value="VWF_A"/>
</dbReference>
<dbReference type="Gene3D" id="3.40.50.410">
    <property type="entry name" value="von Willebrand factor, type A domain"/>
    <property type="match status" value="1"/>
</dbReference>
<feature type="domain" description="VWFA" evidence="2">
    <location>
        <begin position="152"/>
        <end position="382"/>
    </location>
</feature>
<sequence length="387" mass="39946">MMTALILPMLLGGAGLAVDTANLMVSKRQLQEATDAAALAVSGAMANGSDTAAGQKLGKDFLAGQLANYMNTTDTATIKNATTVAIVTNTDASTGAKSYSVSVTSSADIPLTPLTSFFAGRTYPVNASSNTISGTGSGTGADGAAAASNGISMEILLDESASMAENTTTVKGTKCVINLLGICIGQQTVYVTKVEALKQAAATMFDALDKSDPKTRFVRTGTISYTNGIKGQSAVAWGTTAARNYVNAMTLNPVGGTDATAAVTTATSNIKSNIYGTDTESVEQAKKGNKTSDRIMILMTDGDMTGNSVDWSQRLDQNVRDGCAAAKTAGIKIYTVAFMAPPKGQELLKYCASAAGNYYEPNTMEALVASFKSIADNAIKPVNRLTN</sequence>
<dbReference type="Proteomes" id="UP000576087">
    <property type="component" value="Unassembled WGS sequence"/>
</dbReference>
<dbReference type="SUPFAM" id="SSF53300">
    <property type="entry name" value="vWA-like"/>
    <property type="match status" value="1"/>
</dbReference>
<evidence type="ECO:0000259" key="2">
    <source>
        <dbReference type="PROSITE" id="PS50234"/>
    </source>
</evidence>
<feature type="signal peptide" evidence="1">
    <location>
        <begin position="1"/>
        <end position="17"/>
    </location>
</feature>
<evidence type="ECO:0000313" key="8">
    <source>
        <dbReference type="Proteomes" id="UP000576087"/>
    </source>
</evidence>
<keyword evidence="1" id="KW-0732">Signal</keyword>
<proteinExistence type="predicted"/>
<feature type="chain" id="PRO_5036214167" evidence="1">
    <location>
        <begin position="18"/>
        <end position="387"/>
    </location>
</feature>
<gene>
    <name evidence="4" type="ORF">GGE31_001922</name>
    <name evidence="3" type="ORF">GGE33_001922</name>
    <name evidence="5" type="ORF">GGE35_001922</name>
</gene>
<dbReference type="EMBL" id="JACIHM010000002">
    <property type="protein sequence ID" value="MBB4446106.1"/>
    <property type="molecule type" value="Genomic_DNA"/>
</dbReference>
<dbReference type="AlphaFoldDB" id="A0A7W6S846"/>
<dbReference type="Proteomes" id="UP000524535">
    <property type="component" value="Unassembled WGS sequence"/>
</dbReference>
<dbReference type="InterPro" id="IPR028087">
    <property type="entry name" value="Tad_N"/>
</dbReference>
<reference evidence="6 7" key="1">
    <citation type="submission" date="2020-08" db="EMBL/GenBank/DDBJ databases">
        <title>Genomic Encyclopedia of Type Strains, Phase IV (KMG-V): Genome sequencing to study the core and pangenomes of soil and plant-associated prokaryotes.</title>
        <authorList>
            <person name="Whitman W."/>
        </authorList>
    </citation>
    <scope>NUCLEOTIDE SEQUENCE [LARGE SCALE GENOMIC DNA]</scope>
    <source>
        <strain evidence="4 7">SEMIA 444</strain>
        <strain evidence="3 6">SEMIA 448</strain>
        <strain evidence="5 8">SEMIA 452</strain>
    </source>
</reference>
<evidence type="ECO:0000313" key="5">
    <source>
        <dbReference type="EMBL" id="MBB4446106.1"/>
    </source>
</evidence>
<dbReference type="PROSITE" id="PS50234">
    <property type="entry name" value="VWFA"/>
    <property type="match status" value="1"/>
</dbReference>
<dbReference type="EMBL" id="JACIGY010000002">
    <property type="protein sequence ID" value="MBB4411417.1"/>
    <property type="molecule type" value="Genomic_DNA"/>
</dbReference>
<comment type="caution">
    <text evidence="3">The sequence shown here is derived from an EMBL/GenBank/DDBJ whole genome shotgun (WGS) entry which is preliminary data.</text>
</comment>
<dbReference type="Proteomes" id="UP000520770">
    <property type="component" value="Unassembled WGS sequence"/>
</dbReference>